<keyword evidence="3" id="KW-1185">Reference proteome</keyword>
<dbReference type="Proteomes" id="UP000698028">
    <property type="component" value="Unassembled WGS sequence"/>
</dbReference>
<feature type="domain" description="TfuA-like core" evidence="1">
    <location>
        <begin position="46"/>
        <end position="164"/>
    </location>
</feature>
<protein>
    <recommendedName>
        <fullName evidence="1">TfuA-like core domain-containing protein</fullName>
    </recommendedName>
</protein>
<reference evidence="2 3" key="1">
    <citation type="submission" date="2021-07" db="EMBL/GenBank/DDBJ databases">
        <title>The draft genome sequence of Sphingomicrobium sp. B8.</title>
        <authorList>
            <person name="Mu L."/>
        </authorList>
    </citation>
    <scope>NUCLEOTIDE SEQUENCE [LARGE SCALE GENOMIC DNA]</scope>
    <source>
        <strain evidence="2 3">B8</strain>
    </source>
</reference>
<comment type="caution">
    <text evidence="2">The sequence shown here is derived from an EMBL/GenBank/DDBJ whole genome shotgun (WGS) entry which is preliminary data.</text>
</comment>
<dbReference type="EMBL" id="JAHVAH010000001">
    <property type="protein sequence ID" value="MBW0145217.1"/>
    <property type="molecule type" value="Genomic_DNA"/>
</dbReference>
<sequence length="233" mass="25525">MIVFAGPSVDAALRALHTEIDWRPPAVAGDLLQLRGSGTDKVMLIDGLFDEQASVKHKEAVALMAEGTRLYGASSMGALRAAELQPFGMVPLGWIADAYCRGQLTGDDEVALVHGNERMDWKAASVPMVEARATLCRALRTQKIGPRQARALRECWHDIHFVDRDWPTMIEAAGSIVARKKANELAALHVPLKRQDAELAVVAALDDQSPANARPELQRTVFLDRLKEGLNRC</sequence>
<evidence type="ECO:0000313" key="3">
    <source>
        <dbReference type="Proteomes" id="UP000698028"/>
    </source>
</evidence>
<name>A0ABS6V6L1_9SPHN</name>
<evidence type="ECO:0000259" key="1">
    <source>
        <dbReference type="Pfam" id="PF07812"/>
    </source>
</evidence>
<evidence type="ECO:0000313" key="2">
    <source>
        <dbReference type="EMBL" id="MBW0145217.1"/>
    </source>
</evidence>
<dbReference type="Pfam" id="PF07812">
    <property type="entry name" value="TfuA"/>
    <property type="match status" value="1"/>
</dbReference>
<gene>
    <name evidence="2" type="ORF">KTQ36_07900</name>
</gene>
<accession>A0ABS6V6L1</accession>
<proteinExistence type="predicted"/>
<dbReference type="RefSeq" id="WP_218633141.1">
    <property type="nucleotide sequence ID" value="NZ_JAHVAH010000001.1"/>
</dbReference>
<dbReference type="InterPro" id="IPR012924">
    <property type="entry name" value="TfuA_core"/>
</dbReference>
<organism evidence="2 3">
    <name type="scientific">Sphingomicrobium clamense</name>
    <dbReference type="NCBI Taxonomy" id="2851013"/>
    <lineage>
        <taxon>Bacteria</taxon>
        <taxon>Pseudomonadati</taxon>
        <taxon>Pseudomonadota</taxon>
        <taxon>Alphaproteobacteria</taxon>
        <taxon>Sphingomonadales</taxon>
        <taxon>Sphingomonadaceae</taxon>
        <taxon>Sphingomicrobium</taxon>
    </lineage>
</organism>